<keyword evidence="3" id="KW-1185">Reference proteome</keyword>
<evidence type="ECO:0000256" key="1">
    <source>
        <dbReference type="SAM" id="Phobius"/>
    </source>
</evidence>
<gene>
    <name evidence="2" type="ORF">SAMN04487966_10970</name>
</gene>
<keyword evidence="1" id="KW-0472">Membrane</keyword>
<accession>A0A1I7MQ36</accession>
<evidence type="ECO:0000313" key="3">
    <source>
        <dbReference type="Proteomes" id="UP000198881"/>
    </source>
</evidence>
<feature type="transmembrane region" description="Helical" evidence="1">
    <location>
        <begin position="82"/>
        <end position="100"/>
    </location>
</feature>
<protein>
    <submittedName>
        <fullName evidence="2">Uncharacterized protein</fullName>
    </submittedName>
</protein>
<keyword evidence="1" id="KW-1133">Transmembrane helix</keyword>
<name>A0A1I7MQ36_9MICC</name>
<organism evidence="2 3">
    <name type="scientific">Micrococcus terreus</name>
    <dbReference type="NCBI Taxonomy" id="574650"/>
    <lineage>
        <taxon>Bacteria</taxon>
        <taxon>Bacillati</taxon>
        <taxon>Actinomycetota</taxon>
        <taxon>Actinomycetes</taxon>
        <taxon>Micrococcales</taxon>
        <taxon>Micrococcaceae</taxon>
        <taxon>Micrococcus</taxon>
    </lineage>
</organism>
<keyword evidence="1" id="KW-0812">Transmembrane</keyword>
<feature type="transmembrane region" description="Helical" evidence="1">
    <location>
        <begin position="37"/>
        <end position="61"/>
    </location>
</feature>
<dbReference type="Proteomes" id="UP000198881">
    <property type="component" value="Unassembled WGS sequence"/>
</dbReference>
<feature type="transmembrane region" description="Helical" evidence="1">
    <location>
        <begin position="137"/>
        <end position="158"/>
    </location>
</feature>
<reference evidence="2 3" key="1">
    <citation type="submission" date="2016-10" db="EMBL/GenBank/DDBJ databases">
        <authorList>
            <person name="de Groot N.N."/>
        </authorList>
    </citation>
    <scope>NUCLEOTIDE SEQUENCE [LARGE SCALE GENOMIC DNA]</scope>
    <source>
        <strain evidence="2 3">CGMCC 1.7054</strain>
    </source>
</reference>
<sequence length="159" mass="16967">MTHLLRVTIVAHGLANAWLGWRSMDDRIAGALGDHSWAVMGALFVVYLIPTILGVVIVTFLSRFAFRLVDRQAWMPRQVTTLLTPVLTTGLAAHVAVAFLRQSGAGPESGLIFLVPAAVLCLSLARSGRFRTLPGLVAALPSLVWLGADAAMVSFGYVG</sequence>
<feature type="transmembrane region" description="Helical" evidence="1">
    <location>
        <begin position="106"/>
        <end position="125"/>
    </location>
</feature>
<dbReference type="RefSeq" id="WP_091698373.1">
    <property type="nucleotide sequence ID" value="NZ_CAMIGK010000084.1"/>
</dbReference>
<dbReference type="AlphaFoldDB" id="A0A1I7MQ36"/>
<dbReference type="STRING" id="574650.SAMN04487966_10970"/>
<evidence type="ECO:0000313" key="2">
    <source>
        <dbReference type="EMBL" id="SFV24026.1"/>
    </source>
</evidence>
<proteinExistence type="predicted"/>
<dbReference type="EMBL" id="FPCG01000009">
    <property type="protein sequence ID" value="SFV24026.1"/>
    <property type="molecule type" value="Genomic_DNA"/>
</dbReference>